<comment type="caution">
    <text evidence="1">The sequence shown here is derived from an EMBL/GenBank/DDBJ whole genome shotgun (WGS) entry which is preliminary data.</text>
</comment>
<proteinExistence type="predicted"/>
<accession>A0A9N9G8N0</accession>
<sequence length="191" mass="21783">MAFNKTRTTLDEAKLEKTVDFYEKSKFKFTKSSGTVQKANFHELNITVALISLRNYPNLDGTFVEKLQKLKKLRGSPHIINFYGIAKGANNFINSTNILVHNHAMMISGIGLSSSGKKRDDIYRFGEILSKIFKNSLQPNLLNERNLLGECIELCNKCMDKNNPNQPTIKKVYEDLMQLEDGGFIIEKIFQ</sequence>
<feature type="non-terminal residue" evidence="1">
    <location>
        <position position="191"/>
    </location>
</feature>
<dbReference type="OrthoDB" id="291737at2759"/>
<protein>
    <submittedName>
        <fullName evidence="1">14808_t:CDS:1</fullName>
    </submittedName>
</protein>
<organism evidence="1 2">
    <name type="scientific">Cetraspora pellucida</name>
    <dbReference type="NCBI Taxonomy" id="1433469"/>
    <lineage>
        <taxon>Eukaryota</taxon>
        <taxon>Fungi</taxon>
        <taxon>Fungi incertae sedis</taxon>
        <taxon>Mucoromycota</taxon>
        <taxon>Glomeromycotina</taxon>
        <taxon>Glomeromycetes</taxon>
        <taxon>Diversisporales</taxon>
        <taxon>Gigasporaceae</taxon>
        <taxon>Cetraspora</taxon>
    </lineage>
</organism>
<dbReference type="AlphaFoldDB" id="A0A9N9G8N0"/>
<gene>
    <name evidence="1" type="ORF">CPELLU_LOCUS6259</name>
</gene>
<dbReference type="SUPFAM" id="SSF56112">
    <property type="entry name" value="Protein kinase-like (PK-like)"/>
    <property type="match status" value="1"/>
</dbReference>
<dbReference type="Proteomes" id="UP000789759">
    <property type="component" value="Unassembled WGS sequence"/>
</dbReference>
<evidence type="ECO:0000313" key="2">
    <source>
        <dbReference type="Proteomes" id="UP000789759"/>
    </source>
</evidence>
<keyword evidence="2" id="KW-1185">Reference proteome</keyword>
<evidence type="ECO:0000313" key="1">
    <source>
        <dbReference type="EMBL" id="CAG8584721.1"/>
    </source>
</evidence>
<name>A0A9N9G8N0_9GLOM</name>
<dbReference type="InterPro" id="IPR011009">
    <property type="entry name" value="Kinase-like_dom_sf"/>
</dbReference>
<reference evidence="1" key="1">
    <citation type="submission" date="2021-06" db="EMBL/GenBank/DDBJ databases">
        <authorList>
            <person name="Kallberg Y."/>
            <person name="Tangrot J."/>
            <person name="Rosling A."/>
        </authorList>
    </citation>
    <scope>NUCLEOTIDE SEQUENCE</scope>
    <source>
        <strain evidence="1">FL966</strain>
    </source>
</reference>
<dbReference type="EMBL" id="CAJVQA010003837">
    <property type="protein sequence ID" value="CAG8584721.1"/>
    <property type="molecule type" value="Genomic_DNA"/>
</dbReference>